<gene>
    <name evidence="1" type="ORF">OMM_07860</name>
</gene>
<comment type="caution">
    <text evidence="1">The sequence shown here is derived from an EMBL/GenBank/DDBJ whole genome shotgun (WGS) entry which is preliminary data.</text>
</comment>
<accession>A0A1V1PAM0</accession>
<protein>
    <recommendedName>
        <fullName evidence="3">Twitching motility protein</fullName>
    </recommendedName>
</protein>
<dbReference type="AlphaFoldDB" id="A0A1V1PAM0"/>
<evidence type="ECO:0000313" key="2">
    <source>
        <dbReference type="Proteomes" id="UP000189670"/>
    </source>
</evidence>
<name>A0A1V1PAM0_9BACT</name>
<reference evidence="2" key="1">
    <citation type="submission" date="2012-11" db="EMBL/GenBank/DDBJ databases">
        <authorList>
            <person name="Lucero-Rivera Y.E."/>
            <person name="Tovar-Ramirez D."/>
        </authorList>
    </citation>
    <scope>NUCLEOTIDE SEQUENCE [LARGE SCALE GENOMIC DNA]</scope>
    <source>
        <strain evidence="2">Araruama</strain>
    </source>
</reference>
<evidence type="ECO:0000313" key="1">
    <source>
        <dbReference type="EMBL" id="ETR71828.1"/>
    </source>
</evidence>
<dbReference type="SUPFAM" id="SSF52540">
    <property type="entry name" value="P-loop containing nucleoside triphosphate hydrolases"/>
    <property type="match status" value="1"/>
</dbReference>
<organism evidence="1 2">
    <name type="scientific">Candidatus Magnetoglobus multicellularis str. Araruama</name>
    <dbReference type="NCBI Taxonomy" id="890399"/>
    <lineage>
        <taxon>Bacteria</taxon>
        <taxon>Pseudomonadati</taxon>
        <taxon>Thermodesulfobacteriota</taxon>
        <taxon>Desulfobacteria</taxon>
        <taxon>Desulfobacterales</taxon>
        <taxon>Desulfobacteraceae</taxon>
        <taxon>Candidatus Magnetoglobus</taxon>
    </lineage>
</organism>
<dbReference type="EMBL" id="ATBP01000216">
    <property type="protein sequence ID" value="ETR71828.1"/>
    <property type="molecule type" value="Genomic_DNA"/>
</dbReference>
<dbReference type="Gene3D" id="3.30.450.90">
    <property type="match status" value="1"/>
</dbReference>
<proteinExistence type="predicted"/>
<evidence type="ECO:0008006" key="3">
    <source>
        <dbReference type="Google" id="ProtNLM"/>
    </source>
</evidence>
<sequence>MRKQEIDQILSQMLYAFDNVSDLNITVGKPFQVENSGQLVKVPLKPAISTITPFQSERLALNLINGDRRLTETLIKEGSCDLSYELDSGERFRVNIFSQSGNYSIVLRKLATDIPTIEQLNLPEAFGKMALEKMALFS</sequence>
<dbReference type="InterPro" id="IPR027417">
    <property type="entry name" value="P-loop_NTPase"/>
</dbReference>
<dbReference type="Proteomes" id="UP000189670">
    <property type="component" value="Unassembled WGS sequence"/>
</dbReference>